<gene>
    <name evidence="2" type="ORF">DGYR_LOCUS1621</name>
</gene>
<evidence type="ECO:0000313" key="2">
    <source>
        <dbReference type="EMBL" id="CAD5112491.1"/>
    </source>
</evidence>
<comment type="caution">
    <text evidence="2">The sequence shown here is derived from an EMBL/GenBank/DDBJ whole genome shotgun (WGS) entry which is preliminary data.</text>
</comment>
<dbReference type="AlphaFoldDB" id="A0A7I8V8D0"/>
<dbReference type="EMBL" id="CAJFCJ010000002">
    <property type="protein sequence ID" value="CAD5112491.1"/>
    <property type="molecule type" value="Genomic_DNA"/>
</dbReference>
<dbReference type="Proteomes" id="UP000549394">
    <property type="component" value="Unassembled WGS sequence"/>
</dbReference>
<keyword evidence="3" id="KW-1185">Reference proteome</keyword>
<evidence type="ECO:0000256" key="1">
    <source>
        <dbReference type="SAM" id="SignalP"/>
    </source>
</evidence>
<feature type="chain" id="PRO_5029903023" evidence="1">
    <location>
        <begin position="21"/>
        <end position="1043"/>
    </location>
</feature>
<protein>
    <submittedName>
        <fullName evidence="2">DgyrCDS1707</fullName>
    </submittedName>
</protein>
<keyword evidence="1" id="KW-0732">Signal</keyword>
<feature type="signal peptide" evidence="1">
    <location>
        <begin position="1"/>
        <end position="20"/>
    </location>
</feature>
<accession>A0A7I8V8D0</accession>
<reference evidence="2 3" key="1">
    <citation type="submission" date="2020-08" db="EMBL/GenBank/DDBJ databases">
        <authorList>
            <person name="Hejnol A."/>
        </authorList>
    </citation>
    <scope>NUCLEOTIDE SEQUENCE [LARGE SCALE GENOMIC DNA]</scope>
</reference>
<organism evidence="2 3">
    <name type="scientific">Dimorphilus gyrociliatus</name>
    <dbReference type="NCBI Taxonomy" id="2664684"/>
    <lineage>
        <taxon>Eukaryota</taxon>
        <taxon>Metazoa</taxon>
        <taxon>Spiralia</taxon>
        <taxon>Lophotrochozoa</taxon>
        <taxon>Annelida</taxon>
        <taxon>Polychaeta</taxon>
        <taxon>Polychaeta incertae sedis</taxon>
        <taxon>Dinophilidae</taxon>
        <taxon>Dimorphilus</taxon>
    </lineage>
</organism>
<sequence length="1043" mass="119069">MELIFTKLVALLFIIEFSYAIIGPRNIVVYEGQSNYSFFCSAEGGTDNIVGTGYAPKKPFGSSRLLIADDVEILPDQLHRYSLAQNNKNRTIFYTKTTEAYNDNTYHDCLIGETGYRAAVTVLANFGCEEKPVLMVKGDELKINVYVDFRTFSPFLKCQGTEGNSFKINHDLKYTRDENFETLLGTLTATFSIDKINENLKNLDCQLYYEPENYIYYRKEIEHLFLIPPIGNMDDRQPEFYFAEDQEKLSCSYQFHIHYGPENVTIEEKEENVNILICSYSGNFTTHSKTIWTINGSIIQTGLSDTLNISSYENIPISVQCMPCVLYFNDQESCVESNPYLKWQQNTTPPPLSEPILPRNIAVYEGSSNFSFECNTFPLEDVIINASAYGYTDNGNRKYMADENSIIKEERYRYKMSHDRYNTRKIVYNSSTSDYEDNHYHECIIGDIPFRATFALLSNLQCSNNLITVIEDEKLNIELQLTFTHFTPSLGCKSNDNAAFNISYSTRVLESDFSKPYKARITSIPSINSISRNTESINCSFVYHPEEELSLEDSIHFNGIPPFNIFDNHQPEFAFMEDKKKVECNYKINVQYGPEDISLKILHNQVTCDFDGVYENFEYIFWTLNDTTIQRYDTTVDLRDFVDPLFISCRPCVSFYSSEIKCSSSAIELWKPSDTTAPPPSEPFYPINIAVYEDRRNFSFSCGSYKGFSPNRIAYGIDDDLNLLLIADGNGLVSGQENKYILVEEDSKRKVIYTLQANQYKDNIYHDCYIGPNIYRGTFSVLSDFQCKSSSPTYLALGDKSKIDIKVSFTHFSPIIVCLANADYLIETEAITNYTIKENGKILEGTVTGNVIVSEKNVNKLLCGFLYDSSNIGKMEELLHLISLAPNSLIDSFQPNVIFTEDSQKVICEFPVVVEYGPENTKCQETNLNSRKVICIFDHKAQKSPAITWKVNDVEISNENSAIIDLTTRLENLKVECTPCIQFHNMNRNCSSSNPIYLPSVVSDKTTTTTDRATVTTPSHSVVYKSKIYTILLSFICFYVFML</sequence>
<evidence type="ECO:0000313" key="3">
    <source>
        <dbReference type="Proteomes" id="UP000549394"/>
    </source>
</evidence>
<proteinExistence type="predicted"/>
<name>A0A7I8V8D0_9ANNE</name>